<accession>A0A2T4IPH5</accession>
<protein>
    <submittedName>
        <fullName evidence="2">Uncharacterized protein</fullName>
    </submittedName>
</protein>
<feature type="compositionally biased region" description="Basic and acidic residues" evidence="1">
    <location>
        <begin position="50"/>
        <end position="64"/>
    </location>
</feature>
<organism evidence="2 3">
    <name type="scientific">Mesorhizobium helmanticense</name>
    <dbReference type="NCBI Taxonomy" id="1776423"/>
    <lineage>
        <taxon>Bacteria</taxon>
        <taxon>Pseudomonadati</taxon>
        <taxon>Pseudomonadota</taxon>
        <taxon>Alphaproteobacteria</taxon>
        <taxon>Hyphomicrobiales</taxon>
        <taxon>Phyllobacteriaceae</taxon>
        <taxon>Mesorhizobium</taxon>
    </lineage>
</organism>
<evidence type="ECO:0000313" key="3">
    <source>
        <dbReference type="Proteomes" id="UP000240259"/>
    </source>
</evidence>
<keyword evidence="3" id="KW-1185">Reference proteome</keyword>
<dbReference type="AlphaFoldDB" id="A0A2T4IPH5"/>
<evidence type="ECO:0000256" key="1">
    <source>
        <dbReference type="SAM" id="MobiDB-lite"/>
    </source>
</evidence>
<evidence type="ECO:0000313" key="2">
    <source>
        <dbReference type="EMBL" id="PTE07547.1"/>
    </source>
</evidence>
<reference evidence="2 3" key="1">
    <citation type="submission" date="2018-03" db="EMBL/GenBank/DDBJ databases">
        <title>Genome sequence of the symbiotic type strain Mesorhizobium helmanticense CSLC115NT isolated from Lotus corniculatus nodules.</title>
        <authorList>
            <person name="Sannazzaro A.I."/>
            <person name="Torres Tejerizo G.A."/>
            <person name="Dip D."/>
            <person name="Caballero M."/>
            <person name="Pistorio M."/>
            <person name="Estrella M.J."/>
        </authorList>
    </citation>
    <scope>NUCLEOTIDE SEQUENCE [LARGE SCALE GENOMIC DNA]</scope>
    <source>
        <strain evidence="2 3">CSLC115N</strain>
    </source>
</reference>
<gene>
    <name evidence="2" type="ORF">C9427_25850</name>
</gene>
<comment type="caution">
    <text evidence="2">The sequence shown here is derived from an EMBL/GenBank/DDBJ whole genome shotgun (WGS) entry which is preliminary data.</text>
</comment>
<name>A0A2T4IPH5_9HYPH</name>
<dbReference type="EMBL" id="PZJX01000047">
    <property type="protein sequence ID" value="PTE07547.1"/>
    <property type="molecule type" value="Genomic_DNA"/>
</dbReference>
<sequence length="64" mass="6954">MRGAPAWRRRYSVQHPSSVSALRADPPSPTGGEGKSRSPSAHTMLTIPHGTEESIRGRFLAREA</sequence>
<feature type="region of interest" description="Disordered" evidence="1">
    <location>
        <begin position="1"/>
        <end position="64"/>
    </location>
</feature>
<dbReference type="Proteomes" id="UP000240259">
    <property type="component" value="Unassembled WGS sequence"/>
</dbReference>
<proteinExistence type="predicted"/>
<dbReference type="OrthoDB" id="8098019at2"/>